<protein>
    <submittedName>
        <fullName evidence="4">GNAT family N-acetyltransferase</fullName>
    </submittedName>
</protein>
<evidence type="ECO:0000313" key="4">
    <source>
        <dbReference type="EMBL" id="QBB69614.1"/>
    </source>
</evidence>
<reference evidence="4 5" key="1">
    <citation type="submission" date="2019-01" db="EMBL/GenBank/DDBJ databases">
        <title>Pseudolysobacter antarctica gen. nov., sp. nov., isolated from Fildes Peninsula, Antarctica.</title>
        <authorList>
            <person name="Wei Z."/>
            <person name="Peng F."/>
        </authorList>
    </citation>
    <scope>NUCLEOTIDE SEQUENCE [LARGE SCALE GENOMIC DNA]</scope>
    <source>
        <strain evidence="4 5">AQ6-296</strain>
    </source>
</reference>
<evidence type="ECO:0000256" key="2">
    <source>
        <dbReference type="ARBA" id="ARBA00023315"/>
    </source>
</evidence>
<dbReference type="GO" id="GO:0016747">
    <property type="term" value="F:acyltransferase activity, transferring groups other than amino-acyl groups"/>
    <property type="evidence" value="ECO:0007669"/>
    <property type="project" value="InterPro"/>
</dbReference>
<accession>A0A411HGP4</accession>
<dbReference type="InterPro" id="IPR000182">
    <property type="entry name" value="GNAT_dom"/>
</dbReference>
<keyword evidence="2" id="KW-0012">Acyltransferase</keyword>
<dbReference type="PANTHER" id="PTHR43877">
    <property type="entry name" value="AMINOALKYLPHOSPHONATE N-ACETYLTRANSFERASE-RELATED-RELATED"/>
    <property type="match status" value="1"/>
</dbReference>
<dbReference type="InterPro" id="IPR050832">
    <property type="entry name" value="Bact_Acetyltransf"/>
</dbReference>
<dbReference type="CDD" id="cd04301">
    <property type="entry name" value="NAT_SF"/>
    <property type="match status" value="1"/>
</dbReference>
<sequence length="162" mass="18201">MLRYATPADFDAILALNAGSVHFLSALDAPRLARLHGFAAYHKVVQDEEKNVAAFLLAFREGVDYDSPNYRWFAERYDAFIYIDRVVIAADARGGGIGATLYTDLFEFARSEGMKIVACEFDLDPPNPASQRFHERQGFREVGTQQLHGGKKRVSLQVREIS</sequence>
<dbReference type="Pfam" id="PF00583">
    <property type="entry name" value="Acetyltransf_1"/>
    <property type="match status" value="1"/>
</dbReference>
<evidence type="ECO:0000256" key="1">
    <source>
        <dbReference type="ARBA" id="ARBA00022679"/>
    </source>
</evidence>
<organism evidence="4 5">
    <name type="scientific">Pseudolysobacter antarcticus</name>
    <dbReference type="NCBI Taxonomy" id="2511995"/>
    <lineage>
        <taxon>Bacteria</taxon>
        <taxon>Pseudomonadati</taxon>
        <taxon>Pseudomonadota</taxon>
        <taxon>Gammaproteobacteria</taxon>
        <taxon>Lysobacterales</taxon>
        <taxon>Rhodanobacteraceae</taxon>
        <taxon>Pseudolysobacter</taxon>
    </lineage>
</organism>
<evidence type="ECO:0000259" key="3">
    <source>
        <dbReference type="PROSITE" id="PS51186"/>
    </source>
</evidence>
<dbReference type="PROSITE" id="PS51186">
    <property type="entry name" value="GNAT"/>
    <property type="match status" value="1"/>
</dbReference>
<name>A0A411HGP4_9GAMM</name>
<keyword evidence="1 4" id="KW-0808">Transferase</keyword>
<dbReference type="InterPro" id="IPR016890">
    <property type="entry name" value="UCP028520"/>
</dbReference>
<dbReference type="OrthoDB" id="6182349at2"/>
<dbReference type="PANTHER" id="PTHR43877:SF2">
    <property type="entry name" value="AMINOALKYLPHOSPHONATE N-ACETYLTRANSFERASE-RELATED"/>
    <property type="match status" value="1"/>
</dbReference>
<dbReference type="KEGG" id="xbc:ELE36_04040"/>
<dbReference type="EMBL" id="CP035704">
    <property type="protein sequence ID" value="QBB69614.1"/>
    <property type="molecule type" value="Genomic_DNA"/>
</dbReference>
<dbReference type="PIRSF" id="PIRSF028520">
    <property type="entry name" value="UCP028520"/>
    <property type="match status" value="1"/>
</dbReference>
<dbReference type="Gene3D" id="3.40.630.30">
    <property type="match status" value="1"/>
</dbReference>
<gene>
    <name evidence="4" type="ORF">ELE36_04040</name>
</gene>
<dbReference type="SUPFAM" id="SSF55729">
    <property type="entry name" value="Acyl-CoA N-acyltransferases (Nat)"/>
    <property type="match status" value="1"/>
</dbReference>
<dbReference type="AlphaFoldDB" id="A0A411HGP4"/>
<keyword evidence="5" id="KW-1185">Reference proteome</keyword>
<feature type="domain" description="N-acetyltransferase" evidence="3">
    <location>
        <begin position="1"/>
        <end position="161"/>
    </location>
</feature>
<dbReference type="InterPro" id="IPR016181">
    <property type="entry name" value="Acyl_CoA_acyltransferase"/>
</dbReference>
<proteinExistence type="predicted"/>
<dbReference type="Proteomes" id="UP000291562">
    <property type="component" value="Chromosome"/>
</dbReference>
<evidence type="ECO:0000313" key="5">
    <source>
        <dbReference type="Proteomes" id="UP000291562"/>
    </source>
</evidence>
<dbReference type="RefSeq" id="WP_129831871.1">
    <property type="nucleotide sequence ID" value="NZ_CP035704.1"/>
</dbReference>